<evidence type="ECO:0000313" key="4">
    <source>
        <dbReference type="Proteomes" id="UP000315525"/>
    </source>
</evidence>
<sequence length="426" mass="46190">MAAKNEEVIIYEDEAYRKLYPITYLRPTFGILCGFGNLVHRVSRILPDARVNLIARRQLEEFLKFYFPECVVNEPPENGGLFLNGRCLNLPGAILKSQGQKVFRSRGAIVGFRTDGEIALDPESGVVAQRAIAELTEQMSVDDVEVMVLEHPWDLIRYNPELLGEDFQTFGGGGVDGDVDTLAVVYGDASLLSIGPGSKVEAFCVLDLRGGPVVIGDEVTISSHSVVQGPCYIGNGSRVQSAQVRAGTSMGPSCQVSGEVECTVFQGWSNKQHLGYMGHSWIGEWVNLGAGTNNSDLKNNYQSIRVGPEDSAVDTQMLKLGCFVADHSKTGIGCLLNTGAIVGPFCSLLGGSVSPRYIPPFSWQGPNGLEEYRLDKAISTARVVMSRRSVEMSDAYERLVRNLFEQVRGGQDGTFSPAAGHKGSGR</sequence>
<protein>
    <recommendedName>
        <fullName evidence="5">Glucose-1-phosphate thymidylyltransferase</fullName>
    </recommendedName>
</protein>
<dbReference type="SUPFAM" id="SSF51161">
    <property type="entry name" value="Trimeric LpxA-like enzymes"/>
    <property type="match status" value="1"/>
</dbReference>
<evidence type="ECO:0008006" key="5">
    <source>
        <dbReference type="Google" id="ProtNLM"/>
    </source>
</evidence>
<dbReference type="InterPro" id="IPR023917">
    <property type="entry name" value="Bifunctiontional_GlmU_bac-type"/>
</dbReference>
<keyword evidence="2" id="KW-0012">Acyltransferase</keyword>
<gene>
    <name evidence="3" type="ORF">E3J62_03595</name>
</gene>
<dbReference type="Gene3D" id="2.160.10.10">
    <property type="entry name" value="Hexapeptide repeat proteins"/>
    <property type="match status" value="1"/>
</dbReference>
<dbReference type="Proteomes" id="UP000315525">
    <property type="component" value="Unassembled WGS sequence"/>
</dbReference>
<dbReference type="InterPro" id="IPR011004">
    <property type="entry name" value="Trimer_LpxA-like_sf"/>
</dbReference>
<accession>A0A523UVW6</accession>
<dbReference type="InterPro" id="IPR050065">
    <property type="entry name" value="GlmU-like"/>
</dbReference>
<dbReference type="GO" id="GO:0016746">
    <property type="term" value="F:acyltransferase activity"/>
    <property type="evidence" value="ECO:0007669"/>
    <property type="project" value="UniProtKB-KW"/>
</dbReference>
<dbReference type="EMBL" id="SOJN01000046">
    <property type="protein sequence ID" value="TET46695.1"/>
    <property type="molecule type" value="Genomic_DNA"/>
</dbReference>
<evidence type="ECO:0000256" key="1">
    <source>
        <dbReference type="ARBA" id="ARBA00022679"/>
    </source>
</evidence>
<evidence type="ECO:0000256" key="2">
    <source>
        <dbReference type="ARBA" id="ARBA00023315"/>
    </source>
</evidence>
<dbReference type="NCBIfam" id="TIGR03991">
    <property type="entry name" value="alt_bact_glmU"/>
    <property type="match status" value="1"/>
</dbReference>
<dbReference type="Pfam" id="PF13562">
    <property type="entry name" value="NTP_transf_4"/>
    <property type="match status" value="1"/>
</dbReference>
<dbReference type="PANTHER" id="PTHR43584">
    <property type="entry name" value="NUCLEOTIDYL TRANSFERASE"/>
    <property type="match status" value="1"/>
</dbReference>
<dbReference type="AlphaFoldDB" id="A0A523UVW6"/>
<evidence type="ECO:0000313" key="3">
    <source>
        <dbReference type="EMBL" id="TET46695.1"/>
    </source>
</evidence>
<keyword evidence="1" id="KW-0808">Transferase</keyword>
<organism evidence="3 4">
    <name type="scientific">candidate division TA06 bacterium</name>
    <dbReference type="NCBI Taxonomy" id="2250710"/>
    <lineage>
        <taxon>Bacteria</taxon>
        <taxon>Bacteria division TA06</taxon>
    </lineage>
</organism>
<name>A0A523UVW6_UNCT6</name>
<proteinExistence type="predicted"/>
<dbReference type="GO" id="GO:0016779">
    <property type="term" value="F:nucleotidyltransferase activity"/>
    <property type="evidence" value="ECO:0007669"/>
    <property type="project" value="UniProtKB-ARBA"/>
</dbReference>
<dbReference type="PANTHER" id="PTHR43584:SF9">
    <property type="entry name" value="TRANSFERASE HEXAPEPTIDE REPEAT CONTAINING PROTEIN"/>
    <property type="match status" value="1"/>
</dbReference>
<comment type="caution">
    <text evidence="3">The sequence shown here is derived from an EMBL/GenBank/DDBJ whole genome shotgun (WGS) entry which is preliminary data.</text>
</comment>
<reference evidence="3 4" key="1">
    <citation type="submission" date="2019-03" db="EMBL/GenBank/DDBJ databases">
        <title>Metabolic potential of uncultured bacteria and archaea associated with petroleum seepage in deep-sea sediments.</title>
        <authorList>
            <person name="Dong X."/>
            <person name="Hubert C."/>
        </authorList>
    </citation>
    <scope>NUCLEOTIDE SEQUENCE [LARGE SCALE GENOMIC DNA]</scope>
    <source>
        <strain evidence="3">E44_bin18</strain>
    </source>
</reference>